<dbReference type="InterPro" id="IPR014721">
    <property type="entry name" value="Ribsml_uS5_D2-typ_fold_subgr"/>
</dbReference>
<dbReference type="GO" id="GO:0030042">
    <property type="term" value="P:actin filament depolymerization"/>
    <property type="evidence" value="ECO:0007669"/>
    <property type="project" value="TreeGrafter"/>
</dbReference>
<accession>A0A0D6EKZ2</accession>
<protein>
    <recommendedName>
        <fullName evidence="8">Small ribosomal subunit protein uS5m</fullName>
    </recommendedName>
</protein>
<keyword evidence="3 9" id="KW-0853">WD repeat</keyword>
<evidence type="ECO:0000256" key="9">
    <source>
        <dbReference type="PROSITE-ProRule" id="PRU00221"/>
    </source>
</evidence>
<dbReference type="Pfam" id="PF03719">
    <property type="entry name" value="Ribosomal_S5_C"/>
    <property type="match status" value="1"/>
</dbReference>
<sequence length="924" mass="96447">MSWRRPATVLARSLRAQPSPPAPLARSFASSPCSCSSPPASSSSPPPSATVSRPELYAPHLSYIKSLSSADLSAFDPVLDVHPSKQFSPAPVSSSQKHPVHITLFNDTPNNAGYQQPRPSPDKLDGLPGEDDSVAHLAQLTDLSPAEIRGLYRFPLVVKRVVTMKSKGKMPSMYSLVVVGNGKGLVGVGEGKDNNAGKATQKAFSQAVRSMDYVERYEDRTIWGTMRSNFGTCKIEMRSRPPGFGLRVNHYIHQVAKAAGISDLSAKVYGSRNGTRVIKLAIQMLHGGSTPIDMGGIGKEGGQRRNKKTMGMETAETVGRARGRRAVDVSAYRGVPTKLGATPDGTSITYGSGRTAVIRPLDAASGAPTLLFSHAQPVTVVKPLSAYYAASGDASGTVKVWDTTGNYTVKLEAKPLARIADLAVDGEGKRFVVVGEGRSGFGASFNLDTGSSVGEISGHSKAVNAVAIRPGRPFKAVTGSDDFSVCFLPGVPFKYASTSRRHSRFVQSLDYAPDGSLFVSAGSDGQVFLYDGLTGEDKSALCDGEAAHAKGVFAASFAKDGKTVATSSADRSVKLWDVEAGKVVQKWTLEGDDLLQQQVGNVWAGASLVSLSFSGDLSILDPRSSTPSRTLHGHQNPISALAVTPSHDTFLTGDSSGRVLATSAAHGVVSPVKGNGHQGLVVDIVPSTEGEFVSAAYDDTVKQLGPAEFKAASLPTGAQPKALSSSSRAGLVFLATTSELQVLHHGSKASAVPLASPALSLSSNPSGTAVAVGTDDSKVLVFSISSPSSSPPQLRQTIELRSPATALAYAPNEDDQGGKQQPLLAVGLATGKVPLYDAHTGEVVHTRWAGAGRAQCLVWNEAGTHLAVASLDESVSVYSVDTPSVVVSLKNVHRGGVTSIVWAGPDQLVSAGADGAIRVLDVAL</sequence>
<dbReference type="GO" id="GO:0006412">
    <property type="term" value="P:translation"/>
    <property type="evidence" value="ECO:0007669"/>
    <property type="project" value="InterPro"/>
</dbReference>
<dbReference type="Proteomes" id="UP000243876">
    <property type="component" value="Unassembled WGS sequence"/>
</dbReference>
<name>A0A0D6EKZ2_SPOSA</name>
<organism evidence="14 15">
    <name type="scientific">Sporidiobolus salmonicolor</name>
    <name type="common">Yeast-like fungus</name>
    <name type="synonym">Sporobolomyces salmonicolor</name>
    <dbReference type="NCBI Taxonomy" id="5005"/>
    <lineage>
        <taxon>Eukaryota</taxon>
        <taxon>Fungi</taxon>
        <taxon>Dikarya</taxon>
        <taxon>Basidiomycota</taxon>
        <taxon>Pucciniomycotina</taxon>
        <taxon>Microbotryomycetes</taxon>
        <taxon>Sporidiobolales</taxon>
        <taxon>Sporidiobolaceae</taxon>
        <taxon>Sporobolomyces</taxon>
    </lineage>
</organism>
<dbReference type="GO" id="GO:0030864">
    <property type="term" value="C:cortical actin cytoskeleton"/>
    <property type="evidence" value="ECO:0007669"/>
    <property type="project" value="TreeGrafter"/>
</dbReference>
<evidence type="ECO:0000256" key="5">
    <source>
        <dbReference type="ARBA" id="ARBA00022980"/>
    </source>
</evidence>
<dbReference type="PROSITE" id="PS50881">
    <property type="entry name" value="S5_DSRBD"/>
    <property type="match status" value="1"/>
</dbReference>
<evidence type="ECO:0000256" key="3">
    <source>
        <dbReference type="ARBA" id="ARBA00022574"/>
    </source>
</evidence>
<feature type="region of interest" description="Disordered" evidence="12">
    <location>
        <begin position="102"/>
        <end position="128"/>
    </location>
</feature>
<comment type="subcellular location">
    <subcellularLocation>
        <location evidence="1">Mitochondrion</location>
    </subcellularLocation>
</comment>
<dbReference type="Gene3D" id="3.30.230.10">
    <property type="match status" value="1"/>
</dbReference>
<dbReference type="InterPro" id="IPR001680">
    <property type="entry name" value="WD40_rpt"/>
</dbReference>
<dbReference type="OrthoDB" id="2306at2759"/>
<dbReference type="PROSITE" id="PS00678">
    <property type="entry name" value="WD_REPEATS_1"/>
    <property type="match status" value="1"/>
</dbReference>
<comment type="similarity">
    <text evidence="2 11">Belongs to the universal ribosomal protein uS5 family.</text>
</comment>
<evidence type="ECO:0000256" key="12">
    <source>
        <dbReference type="SAM" id="MobiDB-lite"/>
    </source>
</evidence>
<dbReference type="AlphaFoldDB" id="A0A0D6EKZ2"/>
<dbReference type="GO" id="GO:0051015">
    <property type="term" value="F:actin filament binding"/>
    <property type="evidence" value="ECO:0007669"/>
    <property type="project" value="TreeGrafter"/>
</dbReference>
<dbReference type="GO" id="GO:0003723">
    <property type="term" value="F:RNA binding"/>
    <property type="evidence" value="ECO:0007669"/>
    <property type="project" value="InterPro"/>
</dbReference>
<proteinExistence type="inferred from homology"/>
<keyword evidence="5 10" id="KW-0689">Ribosomal protein</keyword>
<dbReference type="PANTHER" id="PTHR19856">
    <property type="entry name" value="WD-REPEATCONTAINING PROTEIN WDR1"/>
    <property type="match status" value="1"/>
</dbReference>
<dbReference type="PROSITE" id="PS50082">
    <property type="entry name" value="WD_REPEATS_2"/>
    <property type="match status" value="2"/>
</dbReference>
<dbReference type="PROSITE" id="PS50294">
    <property type="entry name" value="WD_REPEATS_REGION"/>
    <property type="match status" value="2"/>
</dbReference>
<gene>
    <name evidence="14" type="primary">SPOSA6832_01879</name>
</gene>
<dbReference type="Gene3D" id="3.30.160.20">
    <property type="match status" value="1"/>
</dbReference>
<dbReference type="InterPro" id="IPR005324">
    <property type="entry name" value="Ribosomal_uS5_C"/>
</dbReference>
<dbReference type="InterPro" id="IPR020568">
    <property type="entry name" value="Ribosomal_Su5_D2-typ_SF"/>
</dbReference>
<dbReference type="GO" id="GO:0003735">
    <property type="term" value="F:structural constituent of ribosome"/>
    <property type="evidence" value="ECO:0007669"/>
    <property type="project" value="UniProtKB-UniRule"/>
</dbReference>
<evidence type="ECO:0000256" key="1">
    <source>
        <dbReference type="ARBA" id="ARBA00004173"/>
    </source>
</evidence>
<feature type="compositionally biased region" description="Polar residues" evidence="12">
    <location>
        <begin position="105"/>
        <end position="114"/>
    </location>
</feature>
<dbReference type="GO" id="GO:0005763">
    <property type="term" value="C:mitochondrial small ribosomal subunit"/>
    <property type="evidence" value="ECO:0007669"/>
    <property type="project" value="UniProtKB-ARBA"/>
</dbReference>
<evidence type="ECO:0000256" key="7">
    <source>
        <dbReference type="ARBA" id="ARBA00023274"/>
    </source>
</evidence>
<dbReference type="EMBL" id="CENE01000006">
    <property type="protein sequence ID" value="CEQ40285.1"/>
    <property type="molecule type" value="Genomic_DNA"/>
</dbReference>
<evidence type="ECO:0000313" key="14">
    <source>
        <dbReference type="EMBL" id="CEQ40285.1"/>
    </source>
</evidence>
<evidence type="ECO:0000256" key="11">
    <source>
        <dbReference type="RuleBase" id="RU003823"/>
    </source>
</evidence>
<feature type="domain" description="S5 DRBM" evidence="13">
    <location>
        <begin position="151"/>
        <end position="214"/>
    </location>
</feature>
<dbReference type="InterPro" id="IPR015943">
    <property type="entry name" value="WD40/YVTN_repeat-like_dom_sf"/>
</dbReference>
<keyword evidence="7 10" id="KW-0687">Ribonucleoprotein</keyword>
<dbReference type="Gene3D" id="2.130.10.10">
    <property type="entry name" value="YVTN repeat-like/Quinoprotein amine dehydrogenase"/>
    <property type="match status" value="2"/>
</dbReference>
<dbReference type="Pfam" id="PF00400">
    <property type="entry name" value="WD40"/>
    <property type="match status" value="4"/>
</dbReference>
<evidence type="ECO:0000256" key="4">
    <source>
        <dbReference type="ARBA" id="ARBA00022737"/>
    </source>
</evidence>
<feature type="compositionally biased region" description="Low complexity" evidence="12">
    <location>
        <begin position="29"/>
        <end position="43"/>
    </location>
</feature>
<dbReference type="InterPro" id="IPR036322">
    <property type="entry name" value="WD40_repeat_dom_sf"/>
</dbReference>
<feature type="region of interest" description="Disordered" evidence="12">
    <location>
        <begin position="1"/>
        <end position="53"/>
    </location>
</feature>
<dbReference type="SUPFAM" id="SSF50978">
    <property type="entry name" value="WD40 repeat-like"/>
    <property type="match status" value="2"/>
</dbReference>
<dbReference type="PANTHER" id="PTHR19856:SF0">
    <property type="entry name" value="WD REPEAT-CONTAINING PROTEIN 1"/>
    <property type="match status" value="1"/>
</dbReference>
<evidence type="ECO:0000256" key="8">
    <source>
        <dbReference type="ARBA" id="ARBA00039335"/>
    </source>
</evidence>
<dbReference type="SUPFAM" id="SSF54768">
    <property type="entry name" value="dsRNA-binding domain-like"/>
    <property type="match status" value="1"/>
</dbReference>
<evidence type="ECO:0000259" key="13">
    <source>
        <dbReference type="PROSITE" id="PS50881"/>
    </source>
</evidence>
<feature type="repeat" description="WD" evidence="9">
    <location>
        <begin position="545"/>
        <end position="586"/>
    </location>
</feature>
<dbReference type="InterPro" id="IPR019775">
    <property type="entry name" value="WD40_repeat_CS"/>
</dbReference>
<evidence type="ECO:0000256" key="2">
    <source>
        <dbReference type="ARBA" id="ARBA00008945"/>
    </source>
</evidence>
<keyword evidence="4" id="KW-0677">Repeat</keyword>
<dbReference type="SMART" id="SM00320">
    <property type="entry name" value="WD40"/>
    <property type="match status" value="10"/>
</dbReference>
<dbReference type="Pfam" id="PF00333">
    <property type="entry name" value="Ribosomal_S5"/>
    <property type="match status" value="1"/>
</dbReference>
<dbReference type="InterPro" id="IPR013810">
    <property type="entry name" value="Ribosomal_uS5_N"/>
</dbReference>
<dbReference type="SUPFAM" id="SSF54211">
    <property type="entry name" value="Ribosomal protein S5 domain 2-like"/>
    <property type="match status" value="1"/>
</dbReference>
<reference evidence="15" key="1">
    <citation type="submission" date="2015-02" db="EMBL/GenBank/DDBJ databases">
        <authorList>
            <person name="Gon?alves P."/>
        </authorList>
    </citation>
    <scope>NUCLEOTIDE SEQUENCE [LARGE SCALE GENOMIC DNA]</scope>
</reference>
<keyword evidence="6" id="KW-0496">Mitochondrion</keyword>
<evidence type="ECO:0000256" key="10">
    <source>
        <dbReference type="PROSITE-ProRule" id="PRU00268"/>
    </source>
</evidence>
<feature type="repeat" description="WD" evidence="9">
    <location>
        <begin position="499"/>
        <end position="531"/>
    </location>
</feature>
<evidence type="ECO:0000256" key="6">
    <source>
        <dbReference type="ARBA" id="ARBA00023128"/>
    </source>
</evidence>
<evidence type="ECO:0000313" key="15">
    <source>
        <dbReference type="Proteomes" id="UP000243876"/>
    </source>
</evidence>
<dbReference type="FunFam" id="3.30.160.20:FF:000022">
    <property type="entry name" value="28S ribosomal protein S5, mitochondrial"/>
    <property type="match status" value="1"/>
</dbReference>
<keyword evidence="15" id="KW-1185">Reference proteome</keyword>